<sequence>MERKFIISFFKRILVIMAVIAGFVIILDPFFHYHKPWFGLKAVLTDKEYQCIGTLRTFDYDSLILGSSVAENYNNGWFDQGFGCTAIKAVRSYGATADLCYLLDAAYESHDLKYVFYSMDTSSLAADPVPTYELTGCPMYLYNKNYFDDIQYIYNKGVLMEKTPYLIANSLIGDYSENDSYNWAQWKQFNQDMALNVYIRTPRISPMKEKDYYQDVLNANIGLVEEQIIAHPETQFKIFFPAYSMLWWDNIYRTGDLEAYLYNMEQTVGRLLTYDNVQMFYFQDETEIITNLNNYMDTLHFSPEINQYMTDQIIAGNSRLTPENYEQTFSDMRDFAYKIVNELILPYEDSIKVDYTQS</sequence>
<keyword evidence="1" id="KW-1133">Transmembrane helix</keyword>
<comment type="caution">
    <text evidence="2">The sequence shown here is derived from an EMBL/GenBank/DDBJ whole genome shotgun (WGS) entry which is preliminary data.</text>
</comment>
<protein>
    <submittedName>
        <fullName evidence="2">Uncharacterized protein</fullName>
    </submittedName>
</protein>
<accession>A0A4R1QVQ4</accession>
<gene>
    <name evidence="2" type="ORF">EDD76_10983</name>
</gene>
<keyword evidence="3" id="KW-1185">Reference proteome</keyword>
<feature type="transmembrane region" description="Helical" evidence="1">
    <location>
        <begin position="12"/>
        <end position="31"/>
    </location>
</feature>
<dbReference type="RefSeq" id="WP_031391776.1">
    <property type="nucleotide sequence ID" value="NZ_JPNB01000002.1"/>
</dbReference>
<keyword evidence="1" id="KW-0812">Transmembrane</keyword>
<keyword evidence="1" id="KW-0472">Membrane</keyword>
<dbReference type="STRING" id="1469948.GCA_000732725_03131"/>
<dbReference type="EMBL" id="SLUO01000009">
    <property type="protein sequence ID" value="TCL57221.1"/>
    <property type="molecule type" value="Genomic_DNA"/>
</dbReference>
<evidence type="ECO:0000256" key="1">
    <source>
        <dbReference type="SAM" id="Phobius"/>
    </source>
</evidence>
<organism evidence="2 3">
    <name type="scientific">Kineothrix alysoides</name>
    <dbReference type="NCBI Taxonomy" id="1469948"/>
    <lineage>
        <taxon>Bacteria</taxon>
        <taxon>Bacillati</taxon>
        <taxon>Bacillota</taxon>
        <taxon>Clostridia</taxon>
        <taxon>Lachnospirales</taxon>
        <taxon>Lachnospiraceae</taxon>
        <taxon>Kineothrix</taxon>
    </lineage>
</organism>
<evidence type="ECO:0000313" key="2">
    <source>
        <dbReference type="EMBL" id="TCL57221.1"/>
    </source>
</evidence>
<dbReference type="Proteomes" id="UP000295718">
    <property type="component" value="Unassembled WGS sequence"/>
</dbReference>
<name>A0A4R1QVQ4_9FIRM</name>
<dbReference type="AlphaFoldDB" id="A0A4R1QVQ4"/>
<reference evidence="2 3" key="1">
    <citation type="submission" date="2019-03" db="EMBL/GenBank/DDBJ databases">
        <title>Genomic Encyclopedia of Type Strains, Phase IV (KMG-IV): sequencing the most valuable type-strain genomes for metagenomic binning, comparative biology and taxonomic classification.</title>
        <authorList>
            <person name="Goeker M."/>
        </authorList>
    </citation>
    <scope>NUCLEOTIDE SEQUENCE [LARGE SCALE GENOMIC DNA]</scope>
    <source>
        <strain evidence="2 3">DSM 100556</strain>
    </source>
</reference>
<evidence type="ECO:0000313" key="3">
    <source>
        <dbReference type="Proteomes" id="UP000295718"/>
    </source>
</evidence>
<proteinExistence type="predicted"/>